<evidence type="ECO:0000256" key="1">
    <source>
        <dbReference type="SAM" id="Phobius"/>
    </source>
</evidence>
<keyword evidence="1" id="KW-1133">Transmembrane helix</keyword>
<keyword evidence="1" id="KW-0812">Transmembrane</keyword>
<dbReference type="EMBL" id="JACGWJ010000010">
    <property type="protein sequence ID" value="KAL0392458.1"/>
    <property type="molecule type" value="Genomic_DNA"/>
</dbReference>
<feature type="transmembrane region" description="Helical" evidence="1">
    <location>
        <begin position="156"/>
        <end position="174"/>
    </location>
</feature>
<dbReference type="AlphaFoldDB" id="A0AAW2SJ26"/>
<organism evidence="2">
    <name type="scientific">Sesamum radiatum</name>
    <name type="common">Black benniseed</name>
    <dbReference type="NCBI Taxonomy" id="300843"/>
    <lineage>
        <taxon>Eukaryota</taxon>
        <taxon>Viridiplantae</taxon>
        <taxon>Streptophyta</taxon>
        <taxon>Embryophyta</taxon>
        <taxon>Tracheophyta</taxon>
        <taxon>Spermatophyta</taxon>
        <taxon>Magnoliopsida</taxon>
        <taxon>eudicotyledons</taxon>
        <taxon>Gunneridae</taxon>
        <taxon>Pentapetalae</taxon>
        <taxon>asterids</taxon>
        <taxon>lamiids</taxon>
        <taxon>Lamiales</taxon>
        <taxon>Pedaliaceae</taxon>
        <taxon>Sesamum</taxon>
    </lineage>
</organism>
<feature type="transmembrane region" description="Helical" evidence="1">
    <location>
        <begin position="68"/>
        <end position="90"/>
    </location>
</feature>
<feature type="transmembrane region" description="Helical" evidence="1">
    <location>
        <begin position="102"/>
        <end position="122"/>
    </location>
</feature>
<keyword evidence="1" id="KW-0472">Membrane</keyword>
<comment type="caution">
    <text evidence="2">The sequence shown here is derived from an EMBL/GenBank/DDBJ whole genome shotgun (WGS) entry which is preliminary data.</text>
</comment>
<protein>
    <submittedName>
        <fullName evidence="2">Uncharacterized protein</fullName>
    </submittedName>
</protein>
<proteinExistence type="predicted"/>
<reference evidence="2" key="1">
    <citation type="submission" date="2020-06" db="EMBL/GenBank/DDBJ databases">
        <authorList>
            <person name="Li T."/>
            <person name="Hu X."/>
            <person name="Zhang T."/>
            <person name="Song X."/>
            <person name="Zhang H."/>
            <person name="Dai N."/>
            <person name="Sheng W."/>
            <person name="Hou X."/>
            <person name="Wei L."/>
        </authorList>
    </citation>
    <scope>NUCLEOTIDE SEQUENCE</scope>
    <source>
        <strain evidence="2">G02</strain>
        <tissue evidence="2">Leaf</tissue>
    </source>
</reference>
<sequence length="197" mass="21094">MRARRYINYNEECIIDIPPAAEDRPDRDHRSTSSAGDYYLSITHASLQISAQAAIAVCGYALSGSSSHQTAINLAAAGFALGFLCSWIAIAVRGKKPGLADLMAKISFTATAAAVVVPMGLLFIPGKFRWLSVLLPILPMVATFQRRENEESGSSILVVDLVLVGIWVVINGPLNGGRARITLKHQLKFVGGPMGTL</sequence>
<accession>A0AAW2SJ26</accession>
<gene>
    <name evidence="2" type="ORF">Sradi_2468600</name>
</gene>
<name>A0AAW2SJ26_SESRA</name>
<reference evidence="2" key="2">
    <citation type="journal article" date="2024" name="Plant">
        <title>Genomic evolution and insights into agronomic trait innovations of Sesamum species.</title>
        <authorList>
            <person name="Miao H."/>
            <person name="Wang L."/>
            <person name="Qu L."/>
            <person name="Liu H."/>
            <person name="Sun Y."/>
            <person name="Le M."/>
            <person name="Wang Q."/>
            <person name="Wei S."/>
            <person name="Zheng Y."/>
            <person name="Lin W."/>
            <person name="Duan Y."/>
            <person name="Cao H."/>
            <person name="Xiong S."/>
            <person name="Wang X."/>
            <person name="Wei L."/>
            <person name="Li C."/>
            <person name="Ma Q."/>
            <person name="Ju M."/>
            <person name="Zhao R."/>
            <person name="Li G."/>
            <person name="Mu C."/>
            <person name="Tian Q."/>
            <person name="Mei H."/>
            <person name="Zhang T."/>
            <person name="Gao T."/>
            <person name="Zhang H."/>
        </authorList>
    </citation>
    <scope>NUCLEOTIDE SEQUENCE</scope>
    <source>
        <strain evidence="2">G02</strain>
    </source>
</reference>
<evidence type="ECO:0000313" key="2">
    <source>
        <dbReference type="EMBL" id="KAL0392458.1"/>
    </source>
</evidence>